<sequence length="206" mass="23019">MKPPVCDSPFDVAFWLLHRATEDGEYLQPQKLQRMLYLAQAYYGVASQGQKLMPCVFVTTALGPVEPSTWRAFERGRPNIDFQPVPQTQRHFLDSLWRRFGSHSVDYLTRTTVSHPPYQDALATGARAEITFDSMVAYYGRRPDDKDGSSLAEGDLPGAGDGRTAPALENVIRPEVMRSHKGKPVNVRRWMPTKRAGSPPGDGGKE</sequence>
<dbReference type="OrthoDB" id="7352766at2"/>
<dbReference type="AlphaFoldDB" id="A0A1N7NGE6"/>
<gene>
    <name evidence="2" type="ORF">SAMN05421779_105100</name>
</gene>
<accession>A0A1N7NGE6</accession>
<dbReference type="EMBL" id="FTOA01000005">
    <property type="protein sequence ID" value="SIS97331.1"/>
    <property type="molecule type" value="Genomic_DNA"/>
</dbReference>
<evidence type="ECO:0000313" key="3">
    <source>
        <dbReference type="Proteomes" id="UP000185678"/>
    </source>
</evidence>
<protein>
    <submittedName>
        <fullName evidence="2">Uncharacterized phage-associated protein</fullName>
    </submittedName>
</protein>
<keyword evidence="3" id="KW-1185">Reference proteome</keyword>
<feature type="region of interest" description="Disordered" evidence="1">
    <location>
        <begin position="143"/>
        <end position="206"/>
    </location>
</feature>
<dbReference type="RefSeq" id="WP_076401039.1">
    <property type="nucleotide sequence ID" value="NZ_FTOA01000005.1"/>
</dbReference>
<organism evidence="2 3">
    <name type="scientific">Insolitispirillum peregrinum</name>
    <dbReference type="NCBI Taxonomy" id="80876"/>
    <lineage>
        <taxon>Bacteria</taxon>
        <taxon>Pseudomonadati</taxon>
        <taxon>Pseudomonadota</taxon>
        <taxon>Alphaproteobacteria</taxon>
        <taxon>Rhodospirillales</taxon>
        <taxon>Novispirillaceae</taxon>
        <taxon>Insolitispirillum</taxon>
    </lineage>
</organism>
<dbReference type="Proteomes" id="UP000185678">
    <property type="component" value="Unassembled WGS sequence"/>
</dbReference>
<evidence type="ECO:0000313" key="2">
    <source>
        <dbReference type="EMBL" id="SIS97331.1"/>
    </source>
</evidence>
<evidence type="ECO:0000256" key="1">
    <source>
        <dbReference type="SAM" id="MobiDB-lite"/>
    </source>
</evidence>
<proteinExistence type="predicted"/>
<reference evidence="2 3" key="1">
    <citation type="submission" date="2017-01" db="EMBL/GenBank/DDBJ databases">
        <authorList>
            <person name="Mah S.A."/>
            <person name="Swanson W.J."/>
            <person name="Moy G.W."/>
            <person name="Vacquier V.D."/>
        </authorList>
    </citation>
    <scope>NUCLEOTIDE SEQUENCE [LARGE SCALE GENOMIC DNA]</scope>
    <source>
        <strain evidence="2 3">DSM 11589</strain>
    </source>
</reference>
<name>A0A1N7NGE6_9PROT</name>